<protein>
    <submittedName>
        <fullName evidence="1">Uncharacterized protein</fullName>
    </submittedName>
</protein>
<reference evidence="1 2" key="1">
    <citation type="submission" date="2020-11" db="EMBL/GenBank/DDBJ databases">
        <authorList>
            <person name="Lassalle F."/>
        </authorList>
    </citation>
    <scope>NUCLEOTIDE SEQUENCE [LARGE SCALE GENOMIC DNA]</scope>
    <source>
        <strain evidence="1 2">AB21</strain>
    </source>
</reference>
<organism evidence="1 2">
    <name type="scientific">Pseudorhizobium halotolerans</name>
    <dbReference type="NCBI Taxonomy" id="1233081"/>
    <lineage>
        <taxon>Bacteria</taxon>
        <taxon>Pseudomonadati</taxon>
        <taxon>Pseudomonadota</taxon>
        <taxon>Alphaproteobacteria</taxon>
        <taxon>Hyphomicrobiales</taxon>
        <taxon>Rhizobiaceae</taxon>
        <taxon>Rhizobium/Agrobacterium group</taxon>
        <taxon>Pseudorhizobium</taxon>
    </lineage>
</organism>
<evidence type="ECO:0000313" key="1">
    <source>
        <dbReference type="EMBL" id="CAD7055481.1"/>
    </source>
</evidence>
<sequence>MRNQPAAITAVQSAATDAGLITRLAVWVVAKNRATGLPEPIGVWDGDEDIALSVIDGETNQVVTRPYYGGGNLLTVSEIPRTSDFTVQTVSIDLSQLATVAQLVTRTHDVHRAHVEIHEILLHPETGQPVAADLPLFLGIVDGMPIKTPRIGGEGRATLKCVSEVMSMLTRTNPEKASYEAQKLRGGDEWNLYAGVIETWDLPWGQKAS</sequence>
<dbReference type="EMBL" id="CABFWE030000016">
    <property type="protein sequence ID" value="CAD7055481.1"/>
    <property type="molecule type" value="Genomic_DNA"/>
</dbReference>
<dbReference type="Proteomes" id="UP000601041">
    <property type="component" value="Unassembled WGS sequence"/>
</dbReference>
<dbReference type="RefSeq" id="WP_142589870.1">
    <property type="nucleotide sequence ID" value="NZ_CABFWE030000016.1"/>
</dbReference>
<keyword evidence="2" id="KW-1185">Reference proteome</keyword>
<name>A0ABM8PYY6_9HYPH</name>
<accession>A0ABM8PYY6</accession>
<comment type="caution">
    <text evidence="1">The sequence shown here is derived from an EMBL/GenBank/DDBJ whole genome shotgun (WGS) entry which is preliminary data.</text>
</comment>
<evidence type="ECO:0000313" key="2">
    <source>
        <dbReference type="Proteomes" id="UP000601041"/>
    </source>
</evidence>
<gene>
    <name evidence="1" type="ORF">RHAB21_00726</name>
</gene>
<proteinExistence type="predicted"/>